<evidence type="ECO:0000313" key="3">
    <source>
        <dbReference type="Proteomes" id="UP000297982"/>
    </source>
</evidence>
<dbReference type="EMBL" id="SRJC01000001">
    <property type="protein sequence ID" value="TGB03726.1"/>
    <property type="molecule type" value="Genomic_DNA"/>
</dbReference>
<dbReference type="STRING" id="192814.GCA_900166575_00617"/>
<keyword evidence="1" id="KW-0812">Transmembrane</keyword>
<proteinExistence type="predicted"/>
<gene>
    <name evidence="2" type="ORF">E4663_01605</name>
</gene>
<organism evidence="2 3">
    <name type="scientific">Halobacillus salinus</name>
    <dbReference type="NCBI Taxonomy" id="192814"/>
    <lineage>
        <taxon>Bacteria</taxon>
        <taxon>Bacillati</taxon>
        <taxon>Bacillota</taxon>
        <taxon>Bacilli</taxon>
        <taxon>Bacillales</taxon>
        <taxon>Bacillaceae</taxon>
        <taxon>Halobacillus</taxon>
    </lineage>
</organism>
<name>A0A4Z0H2U2_9BACI</name>
<dbReference type="Proteomes" id="UP000297982">
    <property type="component" value="Unassembled WGS sequence"/>
</dbReference>
<evidence type="ECO:0000313" key="2">
    <source>
        <dbReference type="EMBL" id="TGB03726.1"/>
    </source>
</evidence>
<sequence>MNWVVIKDLKVALGFSLAFIAGIAAILLAIGDNDFFVVLLLFAQAFTILSVGRASKLTTIDKSNTR</sequence>
<keyword evidence="1" id="KW-1133">Transmembrane helix</keyword>
<protein>
    <submittedName>
        <fullName evidence="2">Uncharacterized protein</fullName>
    </submittedName>
</protein>
<feature type="transmembrane region" description="Helical" evidence="1">
    <location>
        <begin position="36"/>
        <end position="54"/>
    </location>
</feature>
<dbReference type="RefSeq" id="WP_135326440.1">
    <property type="nucleotide sequence ID" value="NZ_SRJC01000001.1"/>
</dbReference>
<feature type="transmembrane region" description="Helical" evidence="1">
    <location>
        <begin position="12"/>
        <end position="30"/>
    </location>
</feature>
<accession>A0A4Z0H2U2</accession>
<evidence type="ECO:0000256" key="1">
    <source>
        <dbReference type="SAM" id="Phobius"/>
    </source>
</evidence>
<keyword evidence="1" id="KW-0472">Membrane</keyword>
<comment type="caution">
    <text evidence="2">The sequence shown here is derived from an EMBL/GenBank/DDBJ whole genome shotgun (WGS) entry which is preliminary data.</text>
</comment>
<reference evidence="2 3" key="1">
    <citation type="journal article" date="2003" name="Int. J. Syst. Evol. Microbiol.">
        <title>Halobacillus salinus sp. nov., isolated from a salt lake on the coast of the East Sea in Korea.</title>
        <authorList>
            <person name="Yoon J.H."/>
            <person name="Kang K.H."/>
            <person name="Park Y.H."/>
        </authorList>
    </citation>
    <scope>NUCLEOTIDE SEQUENCE [LARGE SCALE GENOMIC DNA]</scope>
    <source>
        <strain evidence="2 3">HSL-3</strain>
    </source>
</reference>
<keyword evidence="3" id="KW-1185">Reference proteome</keyword>
<dbReference type="AlphaFoldDB" id="A0A4Z0H2U2"/>